<protein>
    <submittedName>
        <fullName evidence="1">Uncharacterized protein</fullName>
    </submittedName>
</protein>
<accession>A0ABY5WE19</accession>
<dbReference type="RefSeq" id="WP_259866734.1">
    <property type="nucleotide sequence ID" value="NZ_BAAAST010000167.1"/>
</dbReference>
<reference evidence="1" key="2">
    <citation type="submission" date="2022-09" db="EMBL/GenBank/DDBJ databases">
        <title>Biosynthetic gene clusters of Dactylosporangioum fulvum.</title>
        <authorList>
            <person name="Caradec T."/>
        </authorList>
    </citation>
    <scope>NUCLEOTIDE SEQUENCE</scope>
    <source>
        <strain evidence="1">NRRL B-16292</strain>
    </source>
</reference>
<keyword evidence="2" id="KW-1185">Reference proteome</keyword>
<gene>
    <name evidence="1" type="ORF">Dfulv_23245</name>
</gene>
<dbReference type="EMBL" id="CP073720">
    <property type="protein sequence ID" value="UWP86996.1"/>
    <property type="molecule type" value="Genomic_DNA"/>
</dbReference>
<evidence type="ECO:0000313" key="2">
    <source>
        <dbReference type="Proteomes" id="UP001059617"/>
    </source>
</evidence>
<evidence type="ECO:0000313" key="1">
    <source>
        <dbReference type="EMBL" id="UWP86996.1"/>
    </source>
</evidence>
<name>A0ABY5WE19_9ACTN</name>
<sequence length="86" mass="9061">MNALDRLVPAREAIAEQYPLVDAQDAGPHALAAFRQRLVDLFADLGVADAAGRIALPADCETLLGLAGGANTHEADSFTDFLVSLR</sequence>
<dbReference type="Proteomes" id="UP001059617">
    <property type="component" value="Chromosome"/>
</dbReference>
<reference evidence="1" key="1">
    <citation type="submission" date="2021-04" db="EMBL/GenBank/DDBJ databases">
        <authorList>
            <person name="Hartkoorn R.C."/>
            <person name="Beaudoing E."/>
            <person name="Hot D."/>
        </authorList>
    </citation>
    <scope>NUCLEOTIDE SEQUENCE</scope>
    <source>
        <strain evidence="1">NRRL B-16292</strain>
    </source>
</reference>
<proteinExistence type="predicted"/>
<organism evidence="1 2">
    <name type="scientific">Dactylosporangium fulvum</name>
    <dbReference type="NCBI Taxonomy" id="53359"/>
    <lineage>
        <taxon>Bacteria</taxon>
        <taxon>Bacillati</taxon>
        <taxon>Actinomycetota</taxon>
        <taxon>Actinomycetes</taxon>
        <taxon>Micromonosporales</taxon>
        <taxon>Micromonosporaceae</taxon>
        <taxon>Dactylosporangium</taxon>
    </lineage>
</organism>